<feature type="transmembrane region" description="Helical" evidence="2">
    <location>
        <begin position="513"/>
        <end position="533"/>
    </location>
</feature>
<feature type="compositionally biased region" description="Basic residues" evidence="1">
    <location>
        <begin position="149"/>
        <end position="158"/>
    </location>
</feature>
<dbReference type="eggNOG" id="COG2304">
    <property type="taxonomic scope" value="Bacteria"/>
</dbReference>
<feature type="compositionally biased region" description="Basic and acidic residues" evidence="1">
    <location>
        <begin position="159"/>
        <end position="172"/>
    </location>
</feature>
<dbReference type="Proteomes" id="UP000029004">
    <property type="component" value="Unassembled WGS sequence"/>
</dbReference>
<evidence type="ECO:0000256" key="2">
    <source>
        <dbReference type="SAM" id="Phobius"/>
    </source>
</evidence>
<evidence type="ECO:0000313" key="3">
    <source>
        <dbReference type="EMBL" id="KFI94917.1"/>
    </source>
</evidence>
<proteinExistence type="predicted"/>
<feature type="region of interest" description="Disordered" evidence="1">
    <location>
        <begin position="111"/>
        <end position="172"/>
    </location>
</feature>
<keyword evidence="2" id="KW-0472">Membrane</keyword>
<dbReference type="EMBL" id="JGZP01000019">
    <property type="protein sequence ID" value="KFI94917.1"/>
    <property type="molecule type" value="Genomic_DNA"/>
</dbReference>
<feature type="transmembrane region" description="Helical" evidence="2">
    <location>
        <begin position="27"/>
        <end position="48"/>
    </location>
</feature>
<protein>
    <submittedName>
        <fullName evidence="3">von Willebrand factor A</fullName>
    </submittedName>
</protein>
<reference evidence="3 4" key="1">
    <citation type="submission" date="2014-03" db="EMBL/GenBank/DDBJ databases">
        <title>Genomics of Bifidobacteria.</title>
        <authorList>
            <person name="Ventura M."/>
            <person name="Milani C."/>
            <person name="Lugli G.A."/>
        </authorList>
    </citation>
    <scope>NUCLEOTIDE SEQUENCE [LARGE SCALE GENOMIC DNA]</scope>
    <source>
        <strain evidence="3 4">DSM 23968</strain>
    </source>
</reference>
<accession>A0A087DHB7</accession>
<dbReference type="Gene3D" id="3.40.50.410">
    <property type="entry name" value="von Willebrand factor, type A domain"/>
    <property type="match status" value="1"/>
</dbReference>
<dbReference type="STRING" id="762211.BSTEL_1581"/>
<keyword evidence="4" id="KW-1185">Reference proteome</keyword>
<organism evidence="3 4">
    <name type="scientific">Bifidobacterium stellenboschense</name>
    <dbReference type="NCBI Taxonomy" id="762211"/>
    <lineage>
        <taxon>Bacteria</taxon>
        <taxon>Bacillati</taxon>
        <taxon>Actinomycetota</taxon>
        <taxon>Actinomycetes</taxon>
        <taxon>Bifidobacteriales</taxon>
        <taxon>Bifidobacteriaceae</taxon>
        <taxon>Bifidobacterium</taxon>
    </lineage>
</organism>
<sequence>MTAIGLTLALKSDDLTPAGQIDMTGPFVAMLVAFLLLAAVLVVVVVLLSRPRRPRAKARPHGAHSGTGDKAAWRARIDDVVARHDAGELDRERAFTELAAIAPRVRLRVDRPRPQRAHAHGHPQRAARGVGARRIGPAAHDDRRALPARVRRRRRERARARGERRGGGRMGVESRGKVGTLMQLSWQWPWAALGGALAAAAIILLVVALSSRRHRIDTVRVFTLDDDLNTERASKLFRQWRWLNRCAAVLVVVALAVAVAMVARPATVDVSEERSSSRDIVLCLDVSGSTLPYDRQVIDTYRDLIGHFQGERIGMSIFNSTSRTVFPLTDDYDLVTRQLDAASKALKGVESQDDIDKMSDADYQRIADWLEGTQNRKDTTSLIGDGVVSCAAMLPGFAYGSSSDGSDATRTRAASIVLATDNVVSGTPTYTLEQALNLTTSAKITVDGLFSGPTQSEGDETTTQMKDQIESHGGVFLTQSNGGSVDELVRDIDERRSAENRSAHQAAMVDDPAWFTVALAVLVALWLLVVWRLKR</sequence>
<dbReference type="AlphaFoldDB" id="A0A087DHB7"/>
<gene>
    <name evidence="3" type="ORF">BSTEL_1581</name>
</gene>
<comment type="caution">
    <text evidence="3">The sequence shown here is derived from an EMBL/GenBank/DDBJ whole genome shotgun (WGS) entry which is preliminary data.</text>
</comment>
<feature type="compositionally biased region" description="Basic residues" evidence="1">
    <location>
        <begin position="114"/>
        <end position="125"/>
    </location>
</feature>
<evidence type="ECO:0000313" key="4">
    <source>
        <dbReference type="Proteomes" id="UP000029004"/>
    </source>
</evidence>
<feature type="transmembrane region" description="Helical" evidence="2">
    <location>
        <begin position="242"/>
        <end position="263"/>
    </location>
</feature>
<feature type="compositionally biased region" description="Low complexity" evidence="1">
    <location>
        <begin position="126"/>
        <end position="138"/>
    </location>
</feature>
<name>A0A087DHB7_9BIFI</name>
<keyword evidence="2" id="KW-0812">Transmembrane</keyword>
<keyword evidence="2" id="KW-1133">Transmembrane helix</keyword>
<feature type="transmembrane region" description="Helical" evidence="2">
    <location>
        <begin position="188"/>
        <end position="210"/>
    </location>
</feature>
<evidence type="ECO:0000256" key="1">
    <source>
        <dbReference type="SAM" id="MobiDB-lite"/>
    </source>
</evidence>
<dbReference type="SUPFAM" id="SSF53300">
    <property type="entry name" value="vWA-like"/>
    <property type="match status" value="1"/>
</dbReference>
<dbReference type="InterPro" id="IPR036465">
    <property type="entry name" value="vWFA_dom_sf"/>
</dbReference>